<feature type="transmembrane region" description="Helical" evidence="1">
    <location>
        <begin position="401"/>
        <end position="419"/>
    </location>
</feature>
<feature type="transmembrane region" description="Helical" evidence="1">
    <location>
        <begin position="180"/>
        <end position="200"/>
    </location>
</feature>
<dbReference type="PANTHER" id="PTHR28008:SF1">
    <property type="entry name" value="DOMAIN PROTEIN, PUTATIVE (AFU_ORTHOLOGUE AFUA_3G10980)-RELATED"/>
    <property type="match status" value="1"/>
</dbReference>
<reference evidence="3" key="1">
    <citation type="submission" date="2022-05" db="EMBL/GenBank/DDBJ databases">
        <title>An RpoN-dependent PEP-CTERM gene is involved in floc formation of an Aquincola tertiaricarbonis strain.</title>
        <authorList>
            <person name="Qiu D."/>
            <person name="Xia M."/>
        </authorList>
    </citation>
    <scope>NUCLEOTIDE SEQUENCE</scope>
    <source>
        <strain evidence="3">RN12</strain>
    </source>
</reference>
<evidence type="ECO:0000259" key="2">
    <source>
        <dbReference type="Pfam" id="PF04892"/>
    </source>
</evidence>
<keyword evidence="4" id="KW-1185">Reference proteome</keyword>
<dbReference type="InterPro" id="IPR006976">
    <property type="entry name" value="VanZ-like"/>
</dbReference>
<accession>A0ABY4S9M1</accession>
<sequence>MSPVALAPPAMAASSAAAASLRRLVGVLLLGYLAFVIYGSLVPLRLVPLPLDEALRRFANTPMLQLGIASRADLVANLLLFVPLAFLLREWLLGARRGPLAWLGSGLIALSCCGLAVAIEFTQVFFPARTVSLNDIAAESAGAVLGLLAHGLAAPRLRGWALGWWQAEGARPLAGRILQAYLLLLVLFAVMPLDLTISPVELYHKWQEGRVDLIPFTDLAQDPVQALYDMAVDLLLWVPVGLLWRMAGQPTGQVVLRGVLLAAALEVLQLFVYSRVTSTTDVITGGLGCGLGALLAAVLHTGGGLQRVAWRPWLLLWALAALALFWYPFNFGWGSSSLAARWNDALRVPFVTYYAGTEFHALNELLRKSLVFLPGGLLWAGWAAQRSAGDAAQRRRWHRRGAVLALLLALVVEGGQLALPGKVADFTDALLEAAGAWVGLFIGGRLWAAMAAGRAMGGASVRTATVTERAAADAPPPPAAPARPATGLWLDAALTLALAVLLWRAARLPGAPYNVVELLPGGLVGLWTALGLSVALALLLAAPLWLYERLLAARRRSAWLLAAVLAASVFTGLLLTTVVPDESLWDVVGSPVLGWPGELEEWGRYAALHAALTLAALGAVWGVRWLATAQSHGMLTRWLLLTLAAAVPLHLVVVSWAATDNLTELMRDGGGPLASALLFIGVAGLFATGACLAALLAGARRRVPLVVLMLLAWPLATLALWQGSEPMLLKYGKAFSAAQFLLSADREHYAGGSALIERYVAACGLLFGLTVLLQRPGWRRVTALRSLPAKRHRGTSSSRRVKTA</sequence>
<feature type="transmembrane region" description="Helical" evidence="1">
    <location>
        <begin position="434"/>
        <end position="452"/>
    </location>
</feature>
<organism evidence="3 4">
    <name type="scientific">Aquincola tertiaricarbonis</name>
    <dbReference type="NCBI Taxonomy" id="391953"/>
    <lineage>
        <taxon>Bacteria</taxon>
        <taxon>Pseudomonadati</taxon>
        <taxon>Pseudomonadota</taxon>
        <taxon>Betaproteobacteria</taxon>
        <taxon>Burkholderiales</taxon>
        <taxon>Sphaerotilaceae</taxon>
        <taxon>Aquincola</taxon>
    </lineage>
</organism>
<feature type="domain" description="VanZ-like" evidence="2">
    <location>
        <begin position="315"/>
        <end position="442"/>
    </location>
</feature>
<feature type="transmembrane region" description="Helical" evidence="1">
    <location>
        <begin position="282"/>
        <end position="301"/>
    </location>
</feature>
<evidence type="ECO:0000313" key="3">
    <source>
        <dbReference type="EMBL" id="URI10058.1"/>
    </source>
</evidence>
<keyword evidence="1" id="KW-0812">Transmembrane</keyword>
<feature type="transmembrane region" description="Helical" evidence="1">
    <location>
        <begin position="254"/>
        <end position="276"/>
    </location>
</feature>
<gene>
    <name evidence="3" type="ORF">MW290_31480</name>
</gene>
<feature type="transmembrane region" description="Helical" evidence="1">
    <location>
        <begin position="313"/>
        <end position="329"/>
    </location>
</feature>
<feature type="transmembrane region" description="Helical" evidence="1">
    <location>
        <begin position="370"/>
        <end position="389"/>
    </location>
</feature>
<evidence type="ECO:0000256" key="1">
    <source>
        <dbReference type="SAM" id="Phobius"/>
    </source>
</evidence>
<dbReference type="PANTHER" id="PTHR28008">
    <property type="entry name" value="DOMAIN PROTEIN, PUTATIVE (AFU_ORTHOLOGUE AFUA_3G10980)-RELATED"/>
    <property type="match status" value="1"/>
</dbReference>
<proteinExistence type="predicted"/>
<feature type="transmembrane region" description="Helical" evidence="1">
    <location>
        <begin position="488"/>
        <end position="506"/>
    </location>
</feature>
<dbReference type="EMBL" id="CP097636">
    <property type="protein sequence ID" value="URI10058.1"/>
    <property type="molecule type" value="Genomic_DNA"/>
</dbReference>
<protein>
    <submittedName>
        <fullName evidence="3">VanZ family protein</fullName>
    </submittedName>
</protein>
<dbReference type="Proteomes" id="UP001056201">
    <property type="component" value="Chromosome 2"/>
</dbReference>
<feature type="transmembrane region" description="Helical" evidence="1">
    <location>
        <begin position="100"/>
        <end position="119"/>
    </location>
</feature>
<feature type="transmembrane region" description="Helical" evidence="1">
    <location>
        <begin position="68"/>
        <end position="88"/>
    </location>
</feature>
<feature type="transmembrane region" description="Helical" evidence="1">
    <location>
        <begin position="638"/>
        <end position="658"/>
    </location>
</feature>
<feature type="transmembrane region" description="Helical" evidence="1">
    <location>
        <begin position="559"/>
        <end position="579"/>
    </location>
</feature>
<feature type="transmembrane region" description="Helical" evidence="1">
    <location>
        <begin position="755"/>
        <end position="773"/>
    </location>
</feature>
<feature type="domain" description="VanZ-like" evidence="2">
    <location>
        <begin position="180"/>
        <end position="299"/>
    </location>
</feature>
<keyword evidence="1" id="KW-0472">Membrane</keyword>
<feature type="transmembrane region" description="Helical" evidence="1">
    <location>
        <begin position="226"/>
        <end position="247"/>
    </location>
</feature>
<keyword evidence="1" id="KW-1133">Transmembrane helix</keyword>
<feature type="domain" description="VanZ-like" evidence="2">
    <location>
        <begin position="41"/>
        <end position="148"/>
    </location>
</feature>
<feature type="transmembrane region" description="Helical" evidence="1">
    <location>
        <begin position="703"/>
        <end position="721"/>
    </location>
</feature>
<feature type="transmembrane region" description="Helical" evidence="1">
    <location>
        <begin position="28"/>
        <end position="47"/>
    </location>
</feature>
<dbReference type="RefSeq" id="WP_250198267.1">
    <property type="nucleotide sequence ID" value="NZ_CP097636.1"/>
</dbReference>
<feature type="transmembrane region" description="Helical" evidence="1">
    <location>
        <begin position="526"/>
        <end position="547"/>
    </location>
</feature>
<feature type="transmembrane region" description="Helical" evidence="1">
    <location>
        <begin position="673"/>
        <end position="696"/>
    </location>
</feature>
<feature type="transmembrane region" description="Helical" evidence="1">
    <location>
        <begin position="605"/>
        <end position="626"/>
    </location>
</feature>
<evidence type="ECO:0000313" key="4">
    <source>
        <dbReference type="Proteomes" id="UP001056201"/>
    </source>
</evidence>
<name>A0ABY4S9M1_AQUTE</name>
<dbReference type="Pfam" id="PF04892">
    <property type="entry name" value="VanZ"/>
    <property type="match status" value="3"/>
</dbReference>